<protein>
    <recommendedName>
        <fullName evidence="3">Integrase catalytic domain-containing protein</fullName>
    </recommendedName>
</protein>
<reference evidence="1" key="1">
    <citation type="submission" date="2021-03" db="EMBL/GenBank/DDBJ databases">
        <title>Draft genome sequence of rust myrtle Austropuccinia psidii MF-1, a brazilian biotype.</title>
        <authorList>
            <person name="Quecine M.C."/>
            <person name="Pachon D.M.R."/>
            <person name="Bonatelli M.L."/>
            <person name="Correr F.H."/>
            <person name="Franceschini L.M."/>
            <person name="Leite T.F."/>
            <person name="Margarido G.R.A."/>
            <person name="Almeida C.A."/>
            <person name="Ferrarezi J.A."/>
            <person name="Labate C.A."/>
        </authorList>
    </citation>
    <scope>NUCLEOTIDE SEQUENCE</scope>
    <source>
        <strain evidence="1">MF-1</strain>
    </source>
</reference>
<dbReference type="EMBL" id="AVOT02000618">
    <property type="protein sequence ID" value="MBW0463716.1"/>
    <property type="molecule type" value="Genomic_DNA"/>
</dbReference>
<gene>
    <name evidence="1" type="ORF">O181_003431</name>
</gene>
<sequence>MTFCRRLLINTILHEFNDSIYSGNLSEDRKLEKGNNCAWWSTWRKERIESCHTCNRIQRANGSTGKKFGLIIYIQEPNSTWEAVYMDLVTALPPSGDKSYYFFLVILDGYRETLILLPCHKDDNVMDTTLILWNRVIFHTGLFGTRLSVSTTYHPQTDDLEDRMIQTLEDMIRRFCAYLLEFKDSDGFTHYWCTVFPELELEYNTSVHSSTGHTPAMLEKGWNTRLPEDKLRKDLI</sequence>
<keyword evidence="2" id="KW-1185">Reference proteome</keyword>
<accession>A0A9Q3BEY6</accession>
<evidence type="ECO:0000313" key="1">
    <source>
        <dbReference type="EMBL" id="MBW0463716.1"/>
    </source>
</evidence>
<dbReference type="Gene3D" id="3.30.420.10">
    <property type="entry name" value="Ribonuclease H-like superfamily/Ribonuclease H"/>
    <property type="match status" value="1"/>
</dbReference>
<dbReference type="OrthoDB" id="5592268at2759"/>
<dbReference type="PANTHER" id="PTHR47266">
    <property type="entry name" value="ENDONUCLEASE-RELATED"/>
    <property type="match status" value="1"/>
</dbReference>
<dbReference type="InterPro" id="IPR052160">
    <property type="entry name" value="Gypsy_RT_Integrase-like"/>
</dbReference>
<dbReference type="InterPro" id="IPR036397">
    <property type="entry name" value="RNaseH_sf"/>
</dbReference>
<dbReference type="Proteomes" id="UP000765509">
    <property type="component" value="Unassembled WGS sequence"/>
</dbReference>
<dbReference type="SUPFAM" id="SSF53098">
    <property type="entry name" value="Ribonuclease H-like"/>
    <property type="match status" value="1"/>
</dbReference>
<dbReference type="AlphaFoldDB" id="A0A9Q3BEY6"/>
<organism evidence="1 2">
    <name type="scientific">Austropuccinia psidii MF-1</name>
    <dbReference type="NCBI Taxonomy" id="1389203"/>
    <lineage>
        <taxon>Eukaryota</taxon>
        <taxon>Fungi</taxon>
        <taxon>Dikarya</taxon>
        <taxon>Basidiomycota</taxon>
        <taxon>Pucciniomycotina</taxon>
        <taxon>Pucciniomycetes</taxon>
        <taxon>Pucciniales</taxon>
        <taxon>Sphaerophragmiaceae</taxon>
        <taxon>Austropuccinia</taxon>
    </lineage>
</organism>
<comment type="caution">
    <text evidence="1">The sequence shown here is derived from an EMBL/GenBank/DDBJ whole genome shotgun (WGS) entry which is preliminary data.</text>
</comment>
<proteinExistence type="predicted"/>
<dbReference type="InterPro" id="IPR012337">
    <property type="entry name" value="RNaseH-like_sf"/>
</dbReference>
<dbReference type="GO" id="GO:0003676">
    <property type="term" value="F:nucleic acid binding"/>
    <property type="evidence" value="ECO:0007669"/>
    <property type="project" value="InterPro"/>
</dbReference>
<evidence type="ECO:0008006" key="3">
    <source>
        <dbReference type="Google" id="ProtNLM"/>
    </source>
</evidence>
<evidence type="ECO:0000313" key="2">
    <source>
        <dbReference type="Proteomes" id="UP000765509"/>
    </source>
</evidence>
<name>A0A9Q3BEY6_9BASI</name>